<dbReference type="Pfam" id="PF03646">
    <property type="entry name" value="FlaG"/>
    <property type="match status" value="1"/>
</dbReference>
<dbReference type="SUPFAM" id="SSF160214">
    <property type="entry name" value="FlaG-like"/>
    <property type="match status" value="1"/>
</dbReference>
<dbReference type="Proteomes" id="UP001179361">
    <property type="component" value="Unassembled WGS sequence"/>
</dbReference>
<accession>A0ABS8Q3P9</accession>
<name>A0ABS8Q3P9_9BURK</name>
<organism evidence="2 3">
    <name type="scientific">Massilia phyllostachyos</name>
    <dbReference type="NCBI Taxonomy" id="2898585"/>
    <lineage>
        <taxon>Bacteria</taxon>
        <taxon>Pseudomonadati</taxon>
        <taxon>Pseudomonadota</taxon>
        <taxon>Betaproteobacteria</taxon>
        <taxon>Burkholderiales</taxon>
        <taxon>Oxalobacteraceae</taxon>
        <taxon>Telluria group</taxon>
        <taxon>Massilia</taxon>
    </lineage>
</organism>
<dbReference type="InterPro" id="IPR035924">
    <property type="entry name" value="FlaG-like_sf"/>
</dbReference>
<evidence type="ECO:0000256" key="1">
    <source>
        <dbReference type="SAM" id="MobiDB-lite"/>
    </source>
</evidence>
<keyword evidence="2" id="KW-0966">Cell projection</keyword>
<sequence>MNIQPFGASVTPKLDDRPAPDSIATRAPATRQPDAAPAEQEAKPPSRKELDEAVKKINGSMPPAARSLEFSVDDESKQTVVKIIDVSTKEVVRQIPTTEALEIAKSLDKAMGRLISQKA</sequence>
<dbReference type="PANTHER" id="PTHR37166">
    <property type="entry name" value="PROTEIN FLAG"/>
    <property type="match status" value="1"/>
</dbReference>
<keyword evidence="3" id="KW-1185">Reference proteome</keyword>
<reference evidence="2" key="1">
    <citation type="submission" date="2021-11" db="EMBL/GenBank/DDBJ databases">
        <title>The complete genome of Massilia sp sp. G4R7.</title>
        <authorList>
            <person name="Liu L."/>
            <person name="Yue J."/>
            <person name="Yuan J."/>
            <person name="Yang F."/>
            <person name="Li L."/>
        </authorList>
    </citation>
    <scope>NUCLEOTIDE SEQUENCE</scope>
    <source>
        <strain evidence="2">G4R7</strain>
    </source>
</reference>
<evidence type="ECO:0000313" key="3">
    <source>
        <dbReference type="Proteomes" id="UP001179361"/>
    </source>
</evidence>
<protein>
    <submittedName>
        <fullName evidence="2">Flagellar protein FlaG</fullName>
    </submittedName>
</protein>
<dbReference type="EMBL" id="JAJNOC010000001">
    <property type="protein sequence ID" value="MCD2515692.1"/>
    <property type="molecule type" value="Genomic_DNA"/>
</dbReference>
<feature type="compositionally biased region" description="Basic and acidic residues" evidence="1">
    <location>
        <begin position="40"/>
        <end position="54"/>
    </location>
</feature>
<dbReference type="RefSeq" id="WP_231056991.1">
    <property type="nucleotide sequence ID" value="NZ_JAJNOC010000001.1"/>
</dbReference>
<gene>
    <name evidence="2" type="ORF">LQ564_05125</name>
</gene>
<comment type="caution">
    <text evidence="2">The sequence shown here is derived from an EMBL/GenBank/DDBJ whole genome shotgun (WGS) entry which is preliminary data.</text>
</comment>
<dbReference type="PANTHER" id="PTHR37166:SF1">
    <property type="entry name" value="PROTEIN FLAG"/>
    <property type="match status" value="1"/>
</dbReference>
<dbReference type="InterPro" id="IPR005186">
    <property type="entry name" value="FlaG"/>
</dbReference>
<dbReference type="Gene3D" id="3.30.160.170">
    <property type="entry name" value="FlaG-like"/>
    <property type="match status" value="1"/>
</dbReference>
<proteinExistence type="predicted"/>
<keyword evidence="2" id="KW-0969">Cilium</keyword>
<evidence type="ECO:0000313" key="2">
    <source>
        <dbReference type="EMBL" id="MCD2515692.1"/>
    </source>
</evidence>
<feature type="region of interest" description="Disordered" evidence="1">
    <location>
        <begin position="1"/>
        <end position="54"/>
    </location>
</feature>
<keyword evidence="2" id="KW-0282">Flagellum</keyword>